<dbReference type="AlphaFoldDB" id="A0A1E5V4H6"/>
<dbReference type="SUPFAM" id="SSF52058">
    <property type="entry name" value="L domain-like"/>
    <property type="match status" value="1"/>
</dbReference>
<name>A0A1E5V4H6_9POAL</name>
<comment type="caution">
    <text evidence="2">The sequence shown here is derived from an EMBL/GenBank/DDBJ whole genome shotgun (WGS) entry which is preliminary data.</text>
</comment>
<protein>
    <recommendedName>
        <fullName evidence="1">R13L1/DRL21-like LRR repeat region domain-containing protein</fullName>
    </recommendedName>
</protein>
<dbReference type="EMBL" id="LWDX02052084">
    <property type="protein sequence ID" value="OEL19944.1"/>
    <property type="molecule type" value="Genomic_DNA"/>
</dbReference>
<dbReference type="STRING" id="888268.A0A1E5V4H6"/>
<dbReference type="PANTHER" id="PTHR47186:SF36">
    <property type="entry name" value="NB-ARC DOMAIN-CONTAINING PROTEIN"/>
    <property type="match status" value="1"/>
</dbReference>
<evidence type="ECO:0000313" key="2">
    <source>
        <dbReference type="EMBL" id="OEL19944.1"/>
    </source>
</evidence>
<dbReference type="Gene3D" id="3.80.10.10">
    <property type="entry name" value="Ribonuclease Inhibitor"/>
    <property type="match status" value="1"/>
</dbReference>
<dbReference type="InterPro" id="IPR032675">
    <property type="entry name" value="LRR_dom_sf"/>
</dbReference>
<proteinExistence type="predicted"/>
<gene>
    <name evidence="2" type="ORF">BAE44_0019038</name>
</gene>
<reference evidence="2 3" key="1">
    <citation type="submission" date="2016-09" db="EMBL/GenBank/DDBJ databases">
        <title>The draft genome of Dichanthelium oligosanthes: A C3 panicoid grass species.</title>
        <authorList>
            <person name="Studer A.J."/>
            <person name="Schnable J.C."/>
            <person name="Brutnell T.P."/>
        </authorList>
    </citation>
    <scope>NUCLEOTIDE SEQUENCE [LARGE SCALE GENOMIC DNA]</scope>
    <source>
        <strain evidence="3">cv. Kellogg 1175</strain>
        <tissue evidence="2">Leaf</tissue>
    </source>
</reference>
<dbReference type="Proteomes" id="UP000095767">
    <property type="component" value="Unassembled WGS sequence"/>
</dbReference>
<accession>A0A1E5V4H6</accession>
<dbReference type="PANTHER" id="PTHR47186">
    <property type="entry name" value="LEUCINE-RICH REPEAT-CONTAINING PROTEIN 57"/>
    <property type="match status" value="1"/>
</dbReference>
<evidence type="ECO:0000259" key="1">
    <source>
        <dbReference type="Pfam" id="PF25019"/>
    </source>
</evidence>
<dbReference type="OrthoDB" id="694627at2759"/>
<keyword evidence="3" id="KW-1185">Reference proteome</keyword>
<sequence>MTLVFFFEVGKAEFLQELRKFNVRNEKGFELSQLGKLTELGGSLEICDLENVQTKEEADGAKLIHKSRLHELILEWDINPSNINPTQERDVLESLRPHSNLRDLCIRGHGGINCPTWLDANLSVKNLESLKLSNVSWKDLPPLGELFLVDESGEERLSCAQSQIFHNLEKVELAKIERLRKWVVSCPHSVSYQNLKRLELTKTSYIESGCVGNGACYLFAHLEVLIIQDCPELFEPLQWEGADKATTCFPKLTNLGMSYCWEVTGLGVMGQNAVATPPPLEEKMDLALAENEQQQGRAREVQIPMSVEGLVRLPPQLQELEINSCPGLRPQCNSLLAADYTVGEAGGGLRGLRSLRSFSFFV</sequence>
<dbReference type="InterPro" id="IPR056789">
    <property type="entry name" value="LRR_R13L1-DRL21"/>
</dbReference>
<organism evidence="2 3">
    <name type="scientific">Dichanthelium oligosanthes</name>
    <dbReference type="NCBI Taxonomy" id="888268"/>
    <lineage>
        <taxon>Eukaryota</taxon>
        <taxon>Viridiplantae</taxon>
        <taxon>Streptophyta</taxon>
        <taxon>Embryophyta</taxon>
        <taxon>Tracheophyta</taxon>
        <taxon>Spermatophyta</taxon>
        <taxon>Magnoliopsida</taxon>
        <taxon>Liliopsida</taxon>
        <taxon>Poales</taxon>
        <taxon>Poaceae</taxon>
        <taxon>PACMAD clade</taxon>
        <taxon>Panicoideae</taxon>
        <taxon>Panicodae</taxon>
        <taxon>Paniceae</taxon>
        <taxon>Dichantheliinae</taxon>
        <taxon>Dichanthelium</taxon>
    </lineage>
</organism>
<evidence type="ECO:0000313" key="3">
    <source>
        <dbReference type="Proteomes" id="UP000095767"/>
    </source>
</evidence>
<dbReference type="Pfam" id="PF25019">
    <property type="entry name" value="LRR_R13L1-DRL21"/>
    <property type="match status" value="1"/>
</dbReference>
<feature type="domain" description="R13L1/DRL21-like LRR repeat region" evidence="1">
    <location>
        <begin position="31"/>
        <end position="146"/>
    </location>
</feature>